<evidence type="ECO:0000256" key="1">
    <source>
        <dbReference type="ARBA" id="ARBA00009589"/>
    </source>
</evidence>
<evidence type="ECO:0000256" key="2">
    <source>
        <dbReference type="ARBA" id="ARBA00022723"/>
    </source>
</evidence>
<dbReference type="PANTHER" id="PTHR12103:SF38">
    <property type="entry name" value="5'-NUCLEOTIDASE DOMAIN-CONTAINING PROTEIN 1"/>
    <property type="match status" value="1"/>
</dbReference>
<keyword evidence="6" id="KW-1185">Reference proteome</keyword>
<proteinExistence type="inferred from homology"/>
<evidence type="ECO:0000313" key="6">
    <source>
        <dbReference type="Proteomes" id="UP001307889"/>
    </source>
</evidence>
<name>A0ABN7B5B3_9HEMI</name>
<accession>A0ABN7B5B3</accession>
<protein>
    <submittedName>
        <fullName evidence="5">5' nucleotidase family</fullName>
    </submittedName>
</protein>
<keyword evidence="3" id="KW-0378">Hydrolase</keyword>
<dbReference type="EMBL" id="AP028918">
    <property type="protein sequence ID" value="BES99594.1"/>
    <property type="molecule type" value="Genomic_DNA"/>
</dbReference>
<dbReference type="Gene3D" id="3.40.50.1000">
    <property type="entry name" value="HAD superfamily/HAD-like"/>
    <property type="match status" value="1"/>
</dbReference>
<evidence type="ECO:0000313" key="5">
    <source>
        <dbReference type="EMBL" id="BES99594.1"/>
    </source>
</evidence>
<dbReference type="PANTHER" id="PTHR12103">
    <property type="entry name" value="5'-NUCLEOTIDASE DOMAIN-CONTAINING"/>
    <property type="match status" value="1"/>
</dbReference>
<keyword evidence="4" id="KW-0460">Magnesium</keyword>
<dbReference type="InterPro" id="IPR036412">
    <property type="entry name" value="HAD-like_sf"/>
</dbReference>
<sequence length="394" mass="44814">MLKMVARRVDSVFNLAKYDFVGFDLDNTLVTYNLRNLFTNHFEYLAGFLNAKKQYEIPALSPSIVDFMSRGLVIDINRGNLLKLNCEGGIIRASHGSRLLSSNEIQQVYGTEKKWSKLSEVIANRFSDWKSRSGEMYSFMDFTDAAATAVYALAVDSGRPTGQVWSDVYEAIASMYDDSEWENAILVGNPDRYVNKTPEKVKKWLLELRKHSKIGLVTSNFACLAPKIARNGLGADFQSLFDVVVYEAKKPRFFYENVPFRDVETQEEVEFNFGQSFAGGSMDGIRENLRKILKREPNCLYLGDSPFHDYMTSSSTDTVAIAEELKAEKLFPGSHPSADFIRSSFWGSYFYEDDRPTLFGEFVLNAKFCVPDLEFLADKPVDFDFSRPKLLKSI</sequence>
<comment type="similarity">
    <text evidence="1">Belongs to the 5'(3')-deoxyribonucleotidase family.</text>
</comment>
<dbReference type="Proteomes" id="UP001307889">
    <property type="component" value="Chromosome 10"/>
</dbReference>
<keyword evidence="2" id="KW-0479">Metal-binding</keyword>
<evidence type="ECO:0000256" key="4">
    <source>
        <dbReference type="ARBA" id="ARBA00022842"/>
    </source>
</evidence>
<gene>
    <name evidence="5" type="ORF">NTJ_12411</name>
</gene>
<reference evidence="5 6" key="1">
    <citation type="submission" date="2023-09" db="EMBL/GenBank/DDBJ databases">
        <title>Nesidiocoris tenuis whole genome shotgun sequence.</title>
        <authorList>
            <person name="Shibata T."/>
            <person name="Shimoda M."/>
            <person name="Kobayashi T."/>
            <person name="Uehara T."/>
        </authorList>
    </citation>
    <scope>NUCLEOTIDE SEQUENCE [LARGE SCALE GENOMIC DNA]</scope>
    <source>
        <strain evidence="5 6">Japan</strain>
    </source>
</reference>
<dbReference type="SUPFAM" id="SSF56784">
    <property type="entry name" value="HAD-like"/>
    <property type="match status" value="1"/>
</dbReference>
<organism evidence="5 6">
    <name type="scientific">Nesidiocoris tenuis</name>
    <dbReference type="NCBI Taxonomy" id="355587"/>
    <lineage>
        <taxon>Eukaryota</taxon>
        <taxon>Metazoa</taxon>
        <taxon>Ecdysozoa</taxon>
        <taxon>Arthropoda</taxon>
        <taxon>Hexapoda</taxon>
        <taxon>Insecta</taxon>
        <taxon>Pterygota</taxon>
        <taxon>Neoptera</taxon>
        <taxon>Paraneoptera</taxon>
        <taxon>Hemiptera</taxon>
        <taxon>Heteroptera</taxon>
        <taxon>Panheteroptera</taxon>
        <taxon>Cimicomorpha</taxon>
        <taxon>Miridae</taxon>
        <taxon>Dicyphina</taxon>
        <taxon>Nesidiocoris</taxon>
    </lineage>
</organism>
<dbReference type="InterPro" id="IPR023214">
    <property type="entry name" value="HAD_sf"/>
</dbReference>
<dbReference type="InterPro" id="IPR008380">
    <property type="entry name" value="HAD-SF_hydro_IG_5-nucl"/>
</dbReference>
<dbReference type="Pfam" id="PF05761">
    <property type="entry name" value="5_nucleotid"/>
    <property type="match status" value="1"/>
</dbReference>
<evidence type="ECO:0000256" key="3">
    <source>
        <dbReference type="ARBA" id="ARBA00022801"/>
    </source>
</evidence>